<dbReference type="InterPro" id="IPR023997">
    <property type="entry name" value="TonB-dep_OMP_SusC/RagA_CS"/>
</dbReference>
<dbReference type="RefSeq" id="WP_142452996.1">
    <property type="nucleotide sequence ID" value="NZ_FXTP01000001.1"/>
</dbReference>
<keyword evidence="3 8" id="KW-1134">Transmembrane beta strand</keyword>
<keyword evidence="2 8" id="KW-0813">Transport</keyword>
<dbReference type="InterPro" id="IPR008969">
    <property type="entry name" value="CarboxyPept-like_regulatory"/>
</dbReference>
<dbReference type="Gene3D" id="2.60.40.1120">
    <property type="entry name" value="Carboxypeptidase-like, regulatory domain"/>
    <property type="match status" value="1"/>
</dbReference>
<dbReference type="GO" id="GO:0015344">
    <property type="term" value="F:siderophore uptake transmembrane transporter activity"/>
    <property type="evidence" value="ECO:0007669"/>
    <property type="project" value="TreeGrafter"/>
</dbReference>
<dbReference type="SUPFAM" id="SSF49464">
    <property type="entry name" value="Carboxypeptidase regulatory domain-like"/>
    <property type="match status" value="1"/>
</dbReference>
<comment type="subcellular location">
    <subcellularLocation>
        <location evidence="1 8">Cell outer membrane</location>
        <topology evidence="1 8">Multi-pass membrane protein</topology>
    </subcellularLocation>
</comment>
<keyword evidence="5" id="KW-0732">Signal</keyword>
<evidence type="ECO:0000313" key="11">
    <source>
        <dbReference type="Proteomes" id="UP000317557"/>
    </source>
</evidence>
<sequence length="1151" mass="128804">MEKTVQNLVLKRIRKLLLLGTILLISSITAVGQAHRVAPVDQISSLFPGVQINQDISESSILNKLISVEFQDIPLLEAINIISEKANLEVVYNSKTLQSINRTINFKSEQITLEQALWQTLDGTGLRFAVADNKQLILLKRTFEEEKVIDAFRETVTGQITDGDTGEPLPGVNIVILGTTNGTSSDIDGSYSLSVESLQDTLEFSFLGYQTQRVPINGRTTVNVTMQPQVIEGDELVVVGYSQQRAEDLTGSVSRVQGAEIKKAPVTNVSQGLAGRLPGVVAISNTGEPGYDGATIRIRGLNTFGNANPLVVVDGVPGRSLDRIDPSTVESISVLKDASAAIYGAQAANGVILITTKRGTSGKPTINFSYNQGFARPTTVPDMANSAQYATLLNEIDMYAGNPMRYTSEEIETFRDGSDPWNYPNTDWFDETLKPWSPQYNGNLSIDGGTENLKYFVSGSTKGQDGFYENSATNYNQYDLRSNLDFKVNDHIDLTFNASGRYEDRNYPVRSAENIFRMLMRSKPNMPAYWPNGLPGPDIEYGDNPVVISTDATGYNEDRRYIVNSDFGIDVEIPWVDGLSVEANASLDKYIRFQKVWQTPWYLYNWDGQTVDENGEPVLVRGKKGFDDPRLAENMEDSHNILLSGLVNYEKTIANDHKINLLGGVERITANGDLFDAYRRYYISTAIDQLFAGGRDEMNNGGSGWEQARLNYFGRVNYRFKNRYLAEFVWRYQASYIFEESSRYGFFPGVSLGYLISEENFWKDNISIVNFAKIRASIGETGNDLIAPYQFLASYQFNDLSFITDGGNSFNKALMEGVAPNRGVTWETAIQRNVGIDLEFFDGQLALTTDYFYNTRDDILWARNASVPFTAGLDLPDENIGRVRNQGVDFSLEYTQEQSTGLSYSIGVNGVYAKNKILFWDEPPGGPEYQQSTGRPIGSDLYYRAIGVFQDQEHVNSYPHWDGARPGDIIFEDYNNDGVIDANDRVRDDRSRTPTFTGGVNLAMAYKGFDLSVLFQGAAGGVFYQSTESGDFGNFLESFYEERWTAENPSSKHPRTYNRSGVYWVNQANTYWLHKTDYIRLKNIELGYTLPVNFTSAYGIQDVRLYLSAFNLFTFSPDMKDFDPETVNDRAAAGYNYPLNQVVNFGVSLTF</sequence>
<keyword evidence="11" id="KW-1185">Reference proteome</keyword>
<dbReference type="NCBIfam" id="TIGR04057">
    <property type="entry name" value="SusC_RagA_signa"/>
    <property type="match status" value="1"/>
</dbReference>
<dbReference type="NCBIfam" id="TIGR04056">
    <property type="entry name" value="OMP_RagA_SusC"/>
    <property type="match status" value="1"/>
</dbReference>
<dbReference type="SUPFAM" id="SSF56935">
    <property type="entry name" value="Porins"/>
    <property type="match status" value="1"/>
</dbReference>
<dbReference type="InterPro" id="IPR011662">
    <property type="entry name" value="Secretin/TonB_short_N"/>
</dbReference>
<dbReference type="InterPro" id="IPR037066">
    <property type="entry name" value="Plug_dom_sf"/>
</dbReference>
<evidence type="ECO:0000256" key="1">
    <source>
        <dbReference type="ARBA" id="ARBA00004571"/>
    </source>
</evidence>
<reference evidence="10 11" key="1">
    <citation type="submission" date="2017-05" db="EMBL/GenBank/DDBJ databases">
        <authorList>
            <person name="Varghese N."/>
            <person name="Submissions S."/>
        </authorList>
    </citation>
    <scope>NUCLEOTIDE SEQUENCE [LARGE SCALE GENOMIC DNA]</scope>
    <source>
        <strain evidence="10 11">DSM 21985</strain>
    </source>
</reference>
<evidence type="ECO:0000256" key="7">
    <source>
        <dbReference type="ARBA" id="ARBA00023237"/>
    </source>
</evidence>
<dbReference type="SMART" id="SM00965">
    <property type="entry name" value="STN"/>
    <property type="match status" value="1"/>
</dbReference>
<protein>
    <submittedName>
        <fullName evidence="10">TonB-linked outer membrane protein, SusC/RagA family</fullName>
    </submittedName>
</protein>
<keyword evidence="4 8" id="KW-0812">Transmembrane</keyword>
<name>A0A521B2F8_9BACT</name>
<accession>A0A521B2F8</accession>
<evidence type="ECO:0000256" key="6">
    <source>
        <dbReference type="ARBA" id="ARBA00023136"/>
    </source>
</evidence>
<dbReference type="EMBL" id="FXTP01000001">
    <property type="protein sequence ID" value="SMO40960.1"/>
    <property type="molecule type" value="Genomic_DNA"/>
</dbReference>
<feature type="domain" description="Secretin/TonB short N-terminal" evidence="9">
    <location>
        <begin position="88"/>
        <end position="141"/>
    </location>
</feature>
<dbReference type="PANTHER" id="PTHR30069">
    <property type="entry name" value="TONB-DEPENDENT OUTER MEMBRANE RECEPTOR"/>
    <property type="match status" value="1"/>
</dbReference>
<evidence type="ECO:0000256" key="4">
    <source>
        <dbReference type="ARBA" id="ARBA00022692"/>
    </source>
</evidence>
<dbReference type="InterPro" id="IPR023996">
    <property type="entry name" value="TonB-dep_OMP_SusC/RagA"/>
</dbReference>
<dbReference type="AlphaFoldDB" id="A0A521B2F8"/>
<dbReference type="PANTHER" id="PTHR30069:SF29">
    <property type="entry name" value="HEMOGLOBIN AND HEMOGLOBIN-HAPTOGLOBIN-BINDING PROTEIN 1-RELATED"/>
    <property type="match status" value="1"/>
</dbReference>
<proteinExistence type="inferred from homology"/>
<dbReference type="InterPro" id="IPR039426">
    <property type="entry name" value="TonB-dep_rcpt-like"/>
</dbReference>
<keyword evidence="7 8" id="KW-0998">Cell outer membrane</keyword>
<dbReference type="Gene3D" id="3.55.50.30">
    <property type="match status" value="1"/>
</dbReference>
<dbReference type="Pfam" id="PF07715">
    <property type="entry name" value="Plug"/>
    <property type="match status" value="1"/>
</dbReference>
<evidence type="ECO:0000259" key="9">
    <source>
        <dbReference type="SMART" id="SM00965"/>
    </source>
</evidence>
<dbReference type="GO" id="GO:0044718">
    <property type="term" value="P:siderophore transmembrane transport"/>
    <property type="evidence" value="ECO:0007669"/>
    <property type="project" value="TreeGrafter"/>
</dbReference>
<dbReference type="FunFam" id="2.170.130.10:FF:000003">
    <property type="entry name" value="SusC/RagA family TonB-linked outer membrane protein"/>
    <property type="match status" value="1"/>
</dbReference>
<dbReference type="Gene3D" id="2.170.130.10">
    <property type="entry name" value="TonB-dependent receptor, plug domain"/>
    <property type="match status" value="1"/>
</dbReference>
<evidence type="ECO:0000313" key="10">
    <source>
        <dbReference type="EMBL" id="SMO40960.1"/>
    </source>
</evidence>
<dbReference type="GO" id="GO:0009279">
    <property type="term" value="C:cell outer membrane"/>
    <property type="evidence" value="ECO:0007669"/>
    <property type="project" value="UniProtKB-SubCell"/>
</dbReference>
<dbReference type="InterPro" id="IPR036942">
    <property type="entry name" value="Beta-barrel_TonB_sf"/>
</dbReference>
<dbReference type="OrthoDB" id="9768177at2"/>
<dbReference type="Proteomes" id="UP000317557">
    <property type="component" value="Unassembled WGS sequence"/>
</dbReference>
<dbReference type="InterPro" id="IPR012910">
    <property type="entry name" value="Plug_dom"/>
</dbReference>
<evidence type="ECO:0000256" key="5">
    <source>
        <dbReference type="ARBA" id="ARBA00022729"/>
    </source>
</evidence>
<dbReference type="PROSITE" id="PS52016">
    <property type="entry name" value="TONB_DEPENDENT_REC_3"/>
    <property type="match status" value="1"/>
</dbReference>
<organism evidence="10 11">
    <name type="scientific">Gracilimonas mengyeensis</name>
    <dbReference type="NCBI Taxonomy" id="1302730"/>
    <lineage>
        <taxon>Bacteria</taxon>
        <taxon>Pseudomonadati</taxon>
        <taxon>Balneolota</taxon>
        <taxon>Balneolia</taxon>
        <taxon>Balneolales</taxon>
        <taxon>Balneolaceae</taxon>
        <taxon>Gracilimonas</taxon>
    </lineage>
</organism>
<comment type="similarity">
    <text evidence="8">Belongs to the TonB-dependent receptor family.</text>
</comment>
<dbReference type="Pfam" id="PF13715">
    <property type="entry name" value="CarbopepD_reg_2"/>
    <property type="match status" value="1"/>
</dbReference>
<evidence type="ECO:0000256" key="3">
    <source>
        <dbReference type="ARBA" id="ARBA00022452"/>
    </source>
</evidence>
<evidence type="ECO:0000256" key="8">
    <source>
        <dbReference type="PROSITE-ProRule" id="PRU01360"/>
    </source>
</evidence>
<evidence type="ECO:0000256" key="2">
    <source>
        <dbReference type="ARBA" id="ARBA00022448"/>
    </source>
</evidence>
<gene>
    <name evidence="10" type="ORF">SAMN06265219_101506</name>
</gene>
<dbReference type="Gene3D" id="2.40.170.20">
    <property type="entry name" value="TonB-dependent receptor, beta-barrel domain"/>
    <property type="match status" value="1"/>
</dbReference>
<keyword evidence="6 8" id="KW-0472">Membrane</keyword>